<keyword evidence="3" id="KW-1185">Reference proteome</keyword>
<comment type="caution">
    <text evidence="2">The sequence shown here is derived from an EMBL/GenBank/DDBJ whole genome shotgun (WGS) entry which is preliminary data.</text>
</comment>
<dbReference type="AlphaFoldDB" id="A0A3E1P668"/>
<proteinExistence type="predicted"/>
<evidence type="ECO:0000313" key="3">
    <source>
        <dbReference type="Proteomes" id="UP000261174"/>
    </source>
</evidence>
<dbReference type="Proteomes" id="UP000261174">
    <property type="component" value="Unassembled WGS sequence"/>
</dbReference>
<dbReference type="EMBL" id="QTJV01000002">
    <property type="protein sequence ID" value="RFM35686.1"/>
    <property type="molecule type" value="Genomic_DNA"/>
</dbReference>
<evidence type="ECO:0000313" key="2">
    <source>
        <dbReference type="EMBL" id="RFM35686.1"/>
    </source>
</evidence>
<feature type="compositionally biased region" description="Basic and acidic residues" evidence="1">
    <location>
        <begin position="71"/>
        <end position="87"/>
    </location>
</feature>
<reference evidence="2 3" key="1">
    <citation type="submission" date="2018-08" db="EMBL/GenBank/DDBJ databases">
        <title>Chitinophaga sp. K20C18050901, a novel bacterium isolated from forest soil.</title>
        <authorList>
            <person name="Wang C."/>
        </authorList>
    </citation>
    <scope>NUCLEOTIDE SEQUENCE [LARGE SCALE GENOMIC DNA]</scope>
    <source>
        <strain evidence="2 3">K20C18050901</strain>
    </source>
</reference>
<sequence>MFIINWCKLQKKGKIPQIGTFQGETYQSGLNLAGHMPFLVEEASNKYRRSIEQRSNKHRTSIEQASNKYQRKVEEASKKRRTEGGQKVDLYKIKKARNSEVPCLNKVS</sequence>
<organism evidence="2 3">
    <name type="scientific">Chitinophaga silvisoli</name>
    <dbReference type="NCBI Taxonomy" id="2291814"/>
    <lineage>
        <taxon>Bacteria</taxon>
        <taxon>Pseudomonadati</taxon>
        <taxon>Bacteroidota</taxon>
        <taxon>Chitinophagia</taxon>
        <taxon>Chitinophagales</taxon>
        <taxon>Chitinophagaceae</taxon>
        <taxon>Chitinophaga</taxon>
    </lineage>
</organism>
<evidence type="ECO:0000256" key="1">
    <source>
        <dbReference type="SAM" id="MobiDB-lite"/>
    </source>
</evidence>
<name>A0A3E1P668_9BACT</name>
<accession>A0A3E1P668</accession>
<gene>
    <name evidence="2" type="ORF">DXN04_09950</name>
</gene>
<protein>
    <submittedName>
        <fullName evidence="2">Uncharacterized protein</fullName>
    </submittedName>
</protein>
<feature type="region of interest" description="Disordered" evidence="1">
    <location>
        <begin position="49"/>
        <end position="87"/>
    </location>
</feature>